<gene>
    <name evidence="1" type="primary">IQGAP2</name>
    <name evidence="1" type="ORF">SK128_004208</name>
</gene>
<protein>
    <submittedName>
        <fullName evidence="1">Ras GTPase-activating-like protein iqgap2</fullName>
    </submittedName>
</protein>
<dbReference type="GO" id="GO:0005938">
    <property type="term" value="C:cell cortex"/>
    <property type="evidence" value="ECO:0007669"/>
    <property type="project" value="TreeGrafter"/>
</dbReference>
<evidence type="ECO:0000313" key="2">
    <source>
        <dbReference type="Proteomes" id="UP001381693"/>
    </source>
</evidence>
<dbReference type="GO" id="GO:1903479">
    <property type="term" value="P:mitotic actomyosin contractile ring assembly actin filament organization"/>
    <property type="evidence" value="ECO:0007669"/>
    <property type="project" value="TreeGrafter"/>
</dbReference>
<dbReference type="SUPFAM" id="SSF143885">
    <property type="entry name" value="RGC domain-like"/>
    <property type="match status" value="1"/>
</dbReference>
<dbReference type="Proteomes" id="UP001381693">
    <property type="component" value="Unassembled WGS sequence"/>
</dbReference>
<proteinExistence type="predicted"/>
<reference evidence="1 2" key="1">
    <citation type="submission" date="2023-11" db="EMBL/GenBank/DDBJ databases">
        <title>Halocaridina rubra genome assembly.</title>
        <authorList>
            <person name="Smith C."/>
        </authorList>
    </citation>
    <scope>NUCLEOTIDE SEQUENCE [LARGE SCALE GENOMIC DNA]</scope>
    <source>
        <strain evidence="1">EP-1</strain>
        <tissue evidence="1">Whole</tissue>
    </source>
</reference>
<dbReference type="EMBL" id="JAXCGZ010015164">
    <property type="protein sequence ID" value="KAK7071029.1"/>
    <property type="molecule type" value="Genomic_DNA"/>
</dbReference>
<organism evidence="1 2">
    <name type="scientific">Halocaridina rubra</name>
    <name type="common">Hawaiian red shrimp</name>
    <dbReference type="NCBI Taxonomy" id="373956"/>
    <lineage>
        <taxon>Eukaryota</taxon>
        <taxon>Metazoa</taxon>
        <taxon>Ecdysozoa</taxon>
        <taxon>Arthropoda</taxon>
        <taxon>Crustacea</taxon>
        <taxon>Multicrustacea</taxon>
        <taxon>Malacostraca</taxon>
        <taxon>Eumalacostraca</taxon>
        <taxon>Eucarida</taxon>
        <taxon>Decapoda</taxon>
        <taxon>Pleocyemata</taxon>
        <taxon>Caridea</taxon>
        <taxon>Atyoidea</taxon>
        <taxon>Atyidae</taxon>
        <taxon>Halocaridina</taxon>
    </lineage>
</organism>
<accession>A0AAN8X2S4</accession>
<evidence type="ECO:0000313" key="1">
    <source>
        <dbReference type="EMBL" id="KAK7071029.1"/>
    </source>
</evidence>
<dbReference type="AlphaFoldDB" id="A0AAN8X2S4"/>
<dbReference type="PANTHER" id="PTHR14149:SF14">
    <property type="entry name" value="CALPONIN-HOMOLOGY (CH) DOMAIN-CONTAINING PROTEIN"/>
    <property type="match status" value="1"/>
</dbReference>
<name>A0AAN8X2S4_HALRR</name>
<dbReference type="GO" id="GO:0005096">
    <property type="term" value="F:GTPase activator activity"/>
    <property type="evidence" value="ECO:0007669"/>
    <property type="project" value="TreeGrafter"/>
</dbReference>
<dbReference type="GO" id="GO:0005516">
    <property type="term" value="F:calmodulin binding"/>
    <property type="evidence" value="ECO:0007669"/>
    <property type="project" value="TreeGrafter"/>
</dbReference>
<dbReference type="GO" id="GO:0051015">
    <property type="term" value="F:actin filament binding"/>
    <property type="evidence" value="ECO:0007669"/>
    <property type="project" value="TreeGrafter"/>
</dbReference>
<dbReference type="PANTHER" id="PTHR14149">
    <property type="entry name" value="RAS GTPASE-ACTIVATING PROTEIN WITH IQ MOTIF"/>
    <property type="match status" value="1"/>
</dbReference>
<sequence>MKKKRCTPRGRSARSTNKKCFVQNYTTGYTGIFYVQVKFMGVPMENIEIDIQLQYEGVSVKKMFAKVIVNVNLLLHLLNSKFYSKKK</sequence>
<keyword evidence="2" id="KW-1185">Reference proteome</keyword>
<comment type="caution">
    <text evidence="1">The sequence shown here is derived from an EMBL/GenBank/DDBJ whole genome shotgun (WGS) entry which is preliminary data.</text>
</comment>